<dbReference type="AlphaFoldDB" id="A0A365PD51"/>
<name>A0A365PD51_9ACTN</name>
<evidence type="ECO:0000256" key="1">
    <source>
        <dbReference type="SAM" id="Phobius"/>
    </source>
</evidence>
<dbReference type="Proteomes" id="UP000252187">
    <property type="component" value="Unassembled WGS sequence"/>
</dbReference>
<reference evidence="2 3" key="1">
    <citation type="submission" date="2018-06" db="EMBL/GenBank/DDBJ databases">
        <title>Whole genome sequencing of four bacterial strains from South Shetland trench revealing bio-synthetic gene clusters.</title>
        <authorList>
            <person name="Abdel-Mageed W.M."/>
            <person name="Lehri B."/>
            <person name="Jarmusch S.A."/>
            <person name="Miranda K."/>
            <person name="Goodfellow M."/>
            <person name="Jaspars M."/>
            <person name="Karlyshev A.V."/>
        </authorList>
    </citation>
    <scope>NUCLEOTIDE SEQUENCE [LARGE SCALE GENOMIC DNA]</scope>
    <source>
        <strain evidence="2 3">SST1</strain>
    </source>
</reference>
<keyword evidence="1" id="KW-0812">Transmembrane</keyword>
<keyword evidence="1" id="KW-0472">Membrane</keyword>
<evidence type="ECO:0000313" key="2">
    <source>
        <dbReference type="EMBL" id="RBA39820.1"/>
    </source>
</evidence>
<dbReference type="EMBL" id="QNTT01000004">
    <property type="protein sequence ID" value="RBA39820.1"/>
    <property type="molecule type" value="Genomic_DNA"/>
</dbReference>
<gene>
    <name evidence="2" type="ORF">DQ226_02770</name>
</gene>
<evidence type="ECO:0000313" key="3">
    <source>
        <dbReference type="Proteomes" id="UP000252187"/>
    </source>
</evidence>
<organism evidence="2 3">
    <name type="scientific">Dietzia maris</name>
    <dbReference type="NCBI Taxonomy" id="37915"/>
    <lineage>
        <taxon>Bacteria</taxon>
        <taxon>Bacillati</taxon>
        <taxon>Actinomycetota</taxon>
        <taxon>Actinomycetes</taxon>
        <taxon>Mycobacteriales</taxon>
        <taxon>Dietziaceae</taxon>
        <taxon>Dietzia</taxon>
    </lineage>
</organism>
<comment type="caution">
    <text evidence="2">The sequence shown here is derived from an EMBL/GenBank/DDBJ whole genome shotgun (WGS) entry which is preliminary data.</text>
</comment>
<sequence length="65" mass="6650">MVTRPDGSIGGALYDVFGMIQAGLATASSTVGIDPGAFMQQFYVPIAFSLMPLGAGSLILDQLGI</sequence>
<protein>
    <submittedName>
        <fullName evidence="2">Uncharacterized protein</fullName>
    </submittedName>
</protein>
<accession>A0A365PD51</accession>
<keyword evidence="1" id="KW-1133">Transmembrane helix</keyword>
<feature type="transmembrane region" description="Helical" evidence="1">
    <location>
        <begin position="42"/>
        <end position="60"/>
    </location>
</feature>
<proteinExistence type="predicted"/>